<name>A0ABT4EX43_9BACI</name>
<dbReference type="Proteomes" id="UP001527052">
    <property type="component" value="Unassembled WGS sequence"/>
</dbReference>
<gene>
    <name evidence="1" type="ORF">M5W82_19385</name>
</gene>
<evidence type="ECO:0000313" key="1">
    <source>
        <dbReference type="EMBL" id="MCY9549051.1"/>
    </source>
</evidence>
<proteinExistence type="predicted"/>
<dbReference type="RefSeq" id="WP_268639053.1">
    <property type="nucleotide sequence ID" value="NZ_JAMDLZ010000040.1"/>
</dbReference>
<dbReference type="EMBL" id="JAMDLZ010000040">
    <property type="protein sequence ID" value="MCY9549051.1"/>
    <property type="molecule type" value="Genomic_DNA"/>
</dbReference>
<evidence type="ECO:0000313" key="2">
    <source>
        <dbReference type="Proteomes" id="UP001527052"/>
    </source>
</evidence>
<comment type="caution">
    <text evidence="1">The sequence shown here is derived from an EMBL/GenBank/DDBJ whole genome shotgun (WGS) entry which is preliminary data.</text>
</comment>
<reference evidence="1 2" key="1">
    <citation type="submission" date="2022-05" db="EMBL/GenBank/DDBJ databases">
        <title>Genome Sequencing of Bee-Associated Microbes.</title>
        <authorList>
            <person name="Dunlap C."/>
        </authorList>
    </citation>
    <scope>NUCLEOTIDE SEQUENCE [LARGE SCALE GENOMIC DNA]</scope>
    <source>
        <strain evidence="1 2">NRRL BD-083</strain>
    </source>
</reference>
<sequence>MKNRSKAYIRHQRERIIRKKWTILKDVWLQESEDMPVRGRLNKGKIHCSC</sequence>
<protein>
    <recommendedName>
        <fullName evidence="3">Transposase</fullName>
    </recommendedName>
</protein>
<evidence type="ECO:0008006" key="3">
    <source>
        <dbReference type="Google" id="ProtNLM"/>
    </source>
</evidence>
<accession>A0ABT4EX43</accession>
<organism evidence="1 2">
    <name type="scientific">Lysinibacillus xylanilyticus</name>
    <dbReference type="NCBI Taxonomy" id="582475"/>
    <lineage>
        <taxon>Bacteria</taxon>
        <taxon>Bacillati</taxon>
        <taxon>Bacillota</taxon>
        <taxon>Bacilli</taxon>
        <taxon>Bacillales</taxon>
        <taxon>Bacillaceae</taxon>
        <taxon>Lysinibacillus</taxon>
    </lineage>
</organism>
<keyword evidence="2" id="KW-1185">Reference proteome</keyword>